<gene>
    <name evidence="2" type="ORF">HAX54_002247</name>
</gene>
<feature type="region of interest" description="Disordered" evidence="1">
    <location>
        <begin position="1"/>
        <end position="23"/>
    </location>
</feature>
<evidence type="ECO:0000313" key="3">
    <source>
        <dbReference type="Proteomes" id="UP000823775"/>
    </source>
</evidence>
<proteinExistence type="predicted"/>
<evidence type="ECO:0000256" key="1">
    <source>
        <dbReference type="SAM" id="MobiDB-lite"/>
    </source>
</evidence>
<accession>A0ABS8T3L2</accession>
<keyword evidence="3" id="KW-1185">Reference proteome</keyword>
<protein>
    <submittedName>
        <fullName evidence="2">Uncharacterized protein</fullName>
    </submittedName>
</protein>
<comment type="caution">
    <text evidence="2">The sequence shown here is derived from an EMBL/GenBank/DDBJ whole genome shotgun (WGS) entry which is preliminary data.</text>
</comment>
<dbReference type="Proteomes" id="UP000823775">
    <property type="component" value="Unassembled WGS sequence"/>
</dbReference>
<reference evidence="2 3" key="1">
    <citation type="journal article" date="2021" name="BMC Genomics">
        <title>Datura genome reveals duplications of psychoactive alkaloid biosynthetic genes and high mutation rate following tissue culture.</title>
        <authorList>
            <person name="Rajewski A."/>
            <person name="Carter-House D."/>
            <person name="Stajich J."/>
            <person name="Litt A."/>
        </authorList>
    </citation>
    <scope>NUCLEOTIDE SEQUENCE [LARGE SCALE GENOMIC DNA]</scope>
    <source>
        <strain evidence="2">AR-01</strain>
    </source>
</reference>
<name>A0ABS8T3L2_DATST</name>
<dbReference type="EMBL" id="JACEIK010001101">
    <property type="protein sequence ID" value="MCD7465965.1"/>
    <property type="molecule type" value="Genomic_DNA"/>
</dbReference>
<evidence type="ECO:0000313" key="2">
    <source>
        <dbReference type="EMBL" id="MCD7465965.1"/>
    </source>
</evidence>
<feature type="non-terminal residue" evidence="2">
    <location>
        <position position="83"/>
    </location>
</feature>
<sequence length="83" mass="9435">MDFEHGSLKRTTSEKLHDRRRTTDVDQIMRHSSTRVLTVSGRETLANHFQVCACEYSMEDINICPGLKSLAAREHEGDLVVFG</sequence>
<organism evidence="2 3">
    <name type="scientific">Datura stramonium</name>
    <name type="common">Jimsonweed</name>
    <name type="synonym">Common thornapple</name>
    <dbReference type="NCBI Taxonomy" id="4076"/>
    <lineage>
        <taxon>Eukaryota</taxon>
        <taxon>Viridiplantae</taxon>
        <taxon>Streptophyta</taxon>
        <taxon>Embryophyta</taxon>
        <taxon>Tracheophyta</taxon>
        <taxon>Spermatophyta</taxon>
        <taxon>Magnoliopsida</taxon>
        <taxon>eudicotyledons</taxon>
        <taxon>Gunneridae</taxon>
        <taxon>Pentapetalae</taxon>
        <taxon>asterids</taxon>
        <taxon>lamiids</taxon>
        <taxon>Solanales</taxon>
        <taxon>Solanaceae</taxon>
        <taxon>Solanoideae</taxon>
        <taxon>Datureae</taxon>
        <taxon>Datura</taxon>
    </lineage>
</organism>